<dbReference type="PANTHER" id="PTHR43792">
    <property type="entry name" value="GNAT FAMILY, PUTATIVE (AFU_ORTHOLOGUE AFUA_3G00765)-RELATED-RELATED"/>
    <property type="match status" value="1"/>
</dbReference>
<proteinExistence type="predicted"/>
<dbReference type="RefSeq" id="WP_218324310.1">
    <property type="nucleotide sequence ID" value="NZ_JAHUZB010000001.1"/>
</dbReference>
<gene>
    <name evidence="2" type="ORF">KUA55_01010</name>
</gene>
<keyword evidence="3" id="KW-1185">Reference proteome</keyword>
<dbReference type="Pfam" id="PF13302">
    <property type="entry name" value="Acetyltransf_3"/>
    <property type="match status" value="1"/>
</dbReference>
<accession>A0ABS6T8M3</accession>
<evidence type="ECO:0000259" key="1">
    <source>
        <dbReference type="PROSITE" id="PS51186"/>
    </source>
</evidence>
<dbReference type="PROSITE" id="PS51186">
    <property type="entry name" value="GNAT"/>
    <property type="match status" value="1"/>
</dbReference>
<name>A0ABS6T8M3_9ENTE</name>
<evidence type="ECO:0000313" key="2">
    <source>
        <dbReference type="EMBL" id="MBV7389243.1"/>
    </source>
</evidence>
<dbReference type="InterPro" id="IPR000182">
    <property type="entry name" value="GNAT_dom"/>
</dbReference>
<dbReference type="InterPro" id="IPR051531">
    <property type="entry name" value="N-acetyltransferase"/>
</dbReference>
<protein>
    <submittedName>
        <fullName evidence="2">GNAT family N-acetyltransferase</fullName>
    </submittedName>
</protein>
<dbReference type="Proteomes" id="UP000774130">
    <property type="component" value="Unassembled WGS sequence"/>
</dbReference>
<reference evidence="2 3" key="1">
    <citation type="submission" date="2021-06" db="EMBL/GenBank/DDBJ databases">
        <title>Enterococcus alishanensis sp. nov., a novel lactic acid bacterium isolated from fresh coffee beans.</title>
        <authorList>
            <person name="Chen Y.-S."/>
        </authorList>
    </citation>
    <scope>NUCLEOTIDE SEQUENCE [LARGE SCALE GENOMIC DNA]</scope>
    <source>
        <strain evidence="2 3">ALS3</strain>
    </source>
</reference>
<dbReference type="PANTHER" id="PTHR43792:SF1">
    <property type="entry name" value="N-ACETYLTRANSFERASE DOMAIN-CONTAINING PROTEIN"/>
    <property type="match status" value="1"/>
</dbReference>
<evidence type="ECO:0000313" key="3">
    <source>
        <dbReference type="Proteomes" id="UP000774130"/>
    </source>
</evidence>
<feature type="domain" description="N-acetyltransferase" evidence="1">
    <location>
        <begin position="6"/>
        <end position="168"/>
    </location>
</feature>
<comment type="caution">
    <text evidence="2">The sequence shown here is derived from an EMBL/GenBank/DDBJ whole genome shotgun (WGS) entry which is preliminary data.</text>
</comment>
<organism evidence="2 3">
    <name type="scientific">Enterococcus alishanensis</name>
    <dbReference type="NCBI Taxonomy" id="1303817"/>
    <lineage>
        <taxon>Bacteria</taxon>
        <taxon>Bacillati</taxon>
        <taxon>Bacillota</taxon>
        <taxon>Bacilli</taxon>
        <taxon>Lactobacillales</taxon>
        <taxon>Enterococcaceae</taxon>
        <taxon>Enterococcus</taxon>
    </lineage>
</organism>
<dbReference type="EMBL" id="JAHUZB010000001">
    <property type="protein sequence ID" value="MBV7389243.1"/>
    <property type="molecule type" value="Genomic_DNA"/>
</dbReference>
<sequence>METKRLIFREWRDGDQILLNKFLQDAEVMSAYEHAFSDEEVTNWLAWNVKSYAENGFGLWALELKETGEIIGECGLILQEIDGEFFPEISYHLAQKFWHQGYATEAALAVRDWTWLETNYTELIITTRDINIASMNVAIRCGFIIKKRMVKYYRGLEMPHYLFGYKKTPHNRDASAL</sequence>